<evidence type="ECO:0000313" key="2">
    <source>
        <dbReference type="Proteomes" id="UP001145114"/>
    </source>
</evidence>
<comment type="caution">
    <text evidence="1">The sequence shown here is derived from an EMBL/GenBank/DDBJ whole genome shotgun (WGS) entry which is preliminary data.</text>
</comment>
<protein>
    <submittedName>
        <fullName evidence="1">RNA polymerase II transcription factor B subunit 1</fullName>
    </submittedName>
</protein>
<accession>A0ACC1HWH2</accession>
<evidence type="ECO:0000313" key="1">
    <source>
        <dbReference type="EMBL" id="KAJ1680415.1"/>
    </source>
</evidence>
<dbReference type="EMBL" id="JAMZIH010000002">
    <property type="protein sequence ID" value="KAJ1680415.1"/>
    <property type="molecule type" value="Genomic_DNA"/>
</dbReference>
<gene>
    <name evidence="1" type="primary">TFB1</name>
    <name evidence="1" type="ORF">EV182_000070</name>
</gene>
<keyword evidence="2" id="KW-1185">Reference proteome</keyword>
<dbReference type="Proteomes" id="UP001145114">
    <property type="component" value="Unassembled WGS sequence"/>
</dbReference>
<organism evidence="1 2">
    <name type="scientific">Spiromyces aspiralis</name>
    <dbReference type="NCBI Taxonomy" id="68401"/>
    <lineage>
        <taxon>Eukaryota</taxon>
        <taxon>Fungi</taxon>
        <taxon>Fungi incertae sedis</taxon>
        <taxon>Zoopagomycota</taxon>
        <taxon>Kickxellomycotina</taxon>
        <taxon>Kickxellomycetes</taxon>
        <taxon>Kickxellales</taxon>
        <taxon>Kickxellaceae</taxon>
        <taxon>Spiromyces</taxon>
    </lineage>
</organism>
<reference evidence="1" key="1">
    <citation type="submission" date="2022-06" db="EMBL/GenBank/DDBJ databases">
        <title>Phylogenomic reconstructions and comparative analyses of Kickxellomycotina fungi.</title>
        <authorList>
            <person name="Reynolds N.K."/>
            <person name="Stajich J.E."/>
            <person name="Barry K."/>
            <person name="Grigoriev I.V."/>
            <person name="Crous P."/>
            <person name="Smith M.E."/>
        </authorList>
    </citation>
    <scope>NUCLEOTIDE SEQUENCE</scope>
    <source>
        <strain evidence="1">RSA 2271</strain>
    </source>
</reference>
<sequence length="635" mass="71756">MEEKKEEKEYSCVAYLDKKKGTLYLTNKRLVWRPAVQGERQPFSAFWHQIKRPQTNKDGGKTPKLRISYASDQNAGNDAPMTFAWAGADKEQSVRERNKVMELILRKTQRMGQAQSGTPTTVSGASTPVTARSGSAEAGKGSPTPGASTVKSKINEAAIKPGSKSVPPEELELRQMVLARNKDLAKLHKSLVIAGYIKEDEFWTARQHLLDEQRSIMNQRRGPSSSLLEITPNTQDNGNFKYTLTPDIARKIFKQYPQGKCNLDLLISAAIARSVVKRAYIENVPHKVTEKQFWKRFFASRFFNRNRSATVAMKAEQDPIFDKCIEEEDASLESVSDINPKTLFRLLDLTQNEADGYQSGNLPDFTVKSGRNQENLSLMRRFNRHSQKVLSESLDTNAMVTARDKDMSGLVSGDTQHSDVGVIVKQIELEDLEEVRPLSRIKLNITDQSRYFESQSQLKRKREEEEPKNPAEKLRLVQEQTSNFDVTKLTEIRLDSVVSVSVMSEVNGAIHSKATQYRPGRVQDMALPNELTQAISGCHSIGSERLRHLWALIAPPRLPSRLNKATKVVETLRSLRRKVKEIIAKAQSVKDDYGQQTEQVRFVRAIEEDGMAFMMILFGLTCAMFRSNPNEATPY</sequence>
<name>A0ACC1HWH2_9FUNG</name>
<proteinExistence type="predicted"/>